<name>A0A1M5QGF3_9RHOB</name>
<dbReference type="RefSeq" id="WP_072776769.1">
    <property type="nucleotide sequence ID" value="NZ_FQXC01000002.1"/>
</dbReference>
<dbReference type="GO" id="GO:0003677">
    <property type="term" value="F:DNA binding"/>
    <property type="evidence" value="ECO:0007669"/>
    <property type="project" value="UniProtKB-KW"/>
</dbReference>
<dbReference type="InterPro" id="IPR038056">
    <property type="entry name" value="YjbR-like_sf"/>
</dbReference>
<keyword evidence="1" id="KW-0238">DNA-binding</keyword>
<evidence type="ECO:0000313" key="1">
    <source>
        <dbReference type="EMBL" id="SHH13294.1"/>
    </source>
</evidence>
<dbReference type="OrthoDB" id="9804614at2"/>
<dbReference type="SUPFAM" id="SSF142906">
    <property type="entry name" value="YjbR-like"/>
    <property type="match status" value="1"/>
</dbReference>
<dbReference type="Proteomes" id="UP000184221">
    <property type="component" value="Unassembled WGS sequence"/>
</dbReference>
<proteinExistence type="predicted"/>
<dbReference type="Gene3D" id="3.90.1150.30">
    <property type="match status" value="1"/>
</dbReference>
<sequence>MAVTRDQIDAICATFPGATPAHPPELVSWKVGGKMYACFGGDGDMDGVSVKTESADMAAMLIDTTSAVKAPYFHASWVRLRFDDADLDEVTHRLGASYDLIRKSLKKAERDALPAREVR</sequence>
<keyword evidence="2" id="KW-1185">Reference proteome</keyword>
<gene>
    <name evidence="1" type="ORF">SAMN05443551_1354</name>
</gene>
<organism evidence="1 2">
    <name type="scientific">Marivita hallyeonensis</name>
    <dbReference type="NCBI Taxonomy" id="996342"/>
    <lineage>
        <taxon>Bacteria</taxon>
        <taxon>Pseudomonadati</taxon>
        <taxon>Pseudomonadota</taxon>
        <taxon>Alphaproteobacteria</taxon>
        <taxon>Rhodobacterales</taxon>
        <taxon>Roseobacteraceae</taxon>
        <taxon>Marivita</taxon>
    </lineage>
</organism>
<accession>A0A1M5QGF3</accession>
<dbReference type="STRING" id="996342.SAMN05443551_1354"/>
<evidence type="ECO:0000313" key="2">
    <source>
        <dbReference type="Proteomes" id="UP000184221"/>
    </source>
</evidence>
<dbReference type="AlphaFoldDB" id="A0A1M5QGF3"/>
<dbReference type="InterPro" id="IPR058532">
    <property type="entry name" value="YjbR/MT2646/Rv2570-like"/>
</dbReference>
<dbReference type="EMBL" id="FQXC01000002">
    <property type="protein sequence ID" value="SHH13294.1"/>
    <property type="molecule type" value="Genomic_DNA"/>
</dbReference>
<reference evidence="1 2" key="1">
    <citation type="submission" date="2016-11" db="EMBL/GenBank/DDBJ databases">
        <authorList>
            <person name="Jaros S."/>
            <person name="Januszkiewicz K."/>
            <person name="Wedrychowicz H."/>
        </authorList>
    </citation>
    <scope>NUCLEOTIDE SEQUENCE [LARGE SCALE GENOMIC DNA]</scope>
    <source>
        <strain evidence="1 2">DSM 29431</strain>
    </source>
</reference>
<protein>
    <submittedName>
        <fullName evidence="1">Predicted DNA-binding protein, MmcQ/YjbR family</fullName>
    </submittedName>
</protein>
<dbReference type="Pfam" id="PF04237">
    <property type="entry name" value="YjbR"/>
    <property type="match status" value="1"/>
</dbReference>